<dbReference type="PROSITE" id="PS50088">
    <property type="entry name" value="ANK_REPEAT"/>
    <property type="match status" value="2"/>
</dbReference>
<organism evidence="3 4">
    <name type="scientific">Penicillium cf. viridicatum</name>
    <dbReference type="NCBI Taxonomy" id="2972119"/>
    <lineage>
        <taxon>Eukaryota</taxon>
        <taxon>Fungi</taxon>
        <taxon>Dikarya</taxon>
        <taxon>Ascomycota</taxon>
        <taxon>Pezizomycotina</taxon>
        <taxon>Eurotiomycetes</taxon>
        <taxon>Eurotiomycetidae</taxon>
        <taxon>Eurotiales</taxon>
        <taxon>Aspergillaceae</taxon>
        <taxon>Penicillium</taxon>
    </lineage>
</organism>
<keyword evidence="1" id="KW-0040">ANK repeat</keyword>
<evidence type="ECO:0000313" key="3">
    <source>
        <dbReference type="EMBL" id="KAJ5193578.1"/>
    </source>
</evidence>
<sequence length="734" mass="82186">MEPAILEQCERFEKSTHLDRLTKILYLLKLSNSTGERAFALVGGFDELEETERDTLLRYLSELQQTLTLSICITLRHDPNSPLKIKPIMGTTITPMPDNTCEIETFVEQELMRCVESRKLVVCDITLLFDIRNALQTDSQGMLLWAVLQIESLCSMETDNAIRLALENLPKGLPETFERILQRSEKTGSSPSYQRPILELLSVAQRPLTVDELREALSVLPGDTNWDPSRLLNNIMKILACCGSLVCIDEEELTLRLVHHSVKQYILAGLVQTQNDRISNGNHSIAERSAHDRMSSIIITYLNYSVFDRQLVRGAVPDIKAGQVLNQAIHLSQFSSKATNLALKFLRDHGTSNFNMAGVLAEANRLRFKSENQFKFRDYANAHWSFHVARSLPFEMTLDALFRKLCSQGRMSPIIIDEDATLLLLRAIQTGCDDAIEPVLSSSNVPVNSPLDRNGRTALHLATMSSFKGSVLRLFQSADINVAARDVNMKTPLVLAFERRNFPVVQAFLDFKPVSNKTNPLIIELLPQAVQVLNPRDSQFALKILHSAVINDDEALVGIFASSPVNITSVTGVWSIIHAAAIRGNRTIIQLMLDPVRTPCLDNTTLMYDPLHLVAEAGDEYLTKFILDSGKINAKSHDGRGQTPLHRVTKRYSGRSEHMFIKHFLLLEEPEAANQRDLRGQTPLHIATLNGDLGTVRLLLHYGAQPQLADDQGCIPLHYAVEKGHLRGPLSYPL</sequence>
<accession>A0A9W9JBA1</accession>
<dbReference type="Pfam" id="PF12796">
    <property type="entry name" value="Ank_2"/>
    <property type="match status" value="1"/>
</dbReference>
<dbReference type="Proteomes" id="UP001150942">
    <property type="component" value="Unassembled WGS sequence"/>
</dbReference>
<dbReference type="PANTHER" id="PTHR10039">
    <property type="entry name" value="AMELOGENIN"/>
    <property type="match status" value="1"/>
</dbReference>
<dbReference type="OrthoDB" id="4369876at2759"/>
<dbReference type="PROSITE" id="PS50297">
    <property type="entry name" value="ANK_REP_REGION"/>
    <property type="match status" value="1"/>
</dbReference>
<evidence type="ECO:0000313" key="4">
    <source>
        <dbReference type="Proteomes" id="UP001150942"/>
    </source>
</evidence>
<evidence type="ECO:0000259" key="2">
    <source>
        <dbReference type="Pfam" id="PF22939"/>
    </source>
</evidence>
<feature type="repeat" description="ANK" evidence="1">
    <location>
        <begin position="679"/>
        <end position="711"/>
    </location>
</feature>
<name>A0A9W9JBA1_9EURO</name>
<dbReference type="InterPro" id="IPR054471">
    <property type="entry name" value="GPIID_WHD"/>
</dbReference>
<dbReference type="AlphaFoldDB" id="A0A9W9JBA1"/>
<dbReference type="EMBL" id="JAPQKQ010000006">
    <property type="protein sequence ID" value="KAJ5193578.1"/>
    <property type="molecule type" value="Genomic_DNA"/>
</dbReference>
<dbReference type="PANTHER" id="PTHR10039:SF10">
    <property type="entry name" value="NACHT DOMAIN-CONTAINING PROTEIN"/>
    <property type="match status" value="1"/>
</dbReference>
<dbReference type="InterPro" id="IPR036770">
    <property type="entry name" value="Ankyrin_rpt-contain_sf"/>
</dbReference>
<protein>
    <recommendedName>
        <fullName evidence="2">GPI inositol-deacylase winged helix domain-containing protein</fullName>
    </recommendedName>
</protein>
<dbReference type="SMART" id="SM00248">
    <property type="entry name" value="ANK"/>
    <property type="match status" value="6"/>
</dbReference>
<comment type="caution">
    <text evidence="3">The sequence shown here is derived from an EMBL/GenBank/DDBJ whole genome shotgun (WGS) entry which is preliminary data.</text>
</comment>
<dbReference type="SUPFAM" id="SSF48403">
    <property type="entry name" value="Ankyrin repeat"/>
    <property type="match status" value="2"/>
</dbReference>
<reference evidence="3" key="2">
    <citation type="journal article" date="2023" name="IMA Fungus">
        <title>Comparative genomic study of the Penicillium genus elucidates a diverse pangenome and 15 lateral gene transfer events.</title>
        <authorList>
            <person name="Petersen C."/>
            <person name="Sorensen T."/>
            <person name="Nielsen M.R."/>
            <person name="Sondergaard T.E."/>
            <person name="Sorensen J.L."/>
            <person name="Fitzpatrick D.A."/>
            <person name="Frisvad J.C."/>
            <person name="Nielsen K.L."/>
        </authorList>
    </citation>
    <scope>NUCLEOTIDE SEQUENCE</scope>
    <source>
        <strain evidence="3">IBT 20477</strain>
    </source>
</reference>
<reference evidence="3" key="1">
    <citation type="submission" date="2022-11" db="EMBL/GenBank/DDBJ databases">
        <authorList>
            <person name="Petersen C."/>
        </authorList>
    </citation>
    <scope>NUCLEOTIDE SEQUENCE</scope>
    <source>
        <strain evidence="3">IBT 20477</strain>
    </source>
</reference>
<feature type="domain" description="GPI inositol-deacylase winged helix" evidence="2">
    <location>
        <begin position="195"/>
        <end position="268"/>
    </location>
</feature>
<proteinExistence type="predicted"/>
<evidence type="ECO:0000256" key="1">
    <source>
        <dbReference type="PROSITE-ProRule" id="PRU00023"/>
    </source>
</evidence>
<gene>
    <name evidence="3" type="ORF">N7449_009720</name>
</gene>
<keyword evidence="4" id="KW-1185">Reference proteome</keyword>
<dbReference type="InterPro" id="IPR002110">
    <property type="entry name" value="Ankyrin_rpt"/>
</dbReference>
<feature type="repeat" description="ANK" evidence="1">
    <location>
        <begin position="454"/>
        <end position="487"/>
    </location>
</feature>
<dbReference type="Gene3D" id="1.25.40.20">
    <property type="entry name" value="Ankyrin repeat-containing domain"/>
    <property type="match status" value="2"/>
</dbReference>
<dbReference type="Pfam" id="PF22939">
    <property type="entry name" value="WHD_GPIID"/>
    <property type="match status" value="1"/>
</dbReference>